<dbReference type="OrthoDB" id="2123594at2759"/>
<feature type="compositionally biased region" description="Basic and acidic residues" evidence="1">
    <location>
        <begin position="249"/>
        <end position="276"/>
    </location>
</feature>
<gene>
    <name evidence="2" type="ORF">PHYEVI_LOCUS5695</name>
</gene>
<sequence>MSVILLTQHDENIYDIFKGQETKGKQIKLRFKTAEDEVKIEYPELYAEKKKYGVMGVAGLEIPDPHNFLKKGTGKPCYVQPRGEKEPTRPCMPNRRPEVPKTREVVKLYNPPKKDKDFVVKNISKVKGQPGKEHEHYIVLDKHGNKESVKVLEPVYVKMPPFGKTPPYLKMFLREREIEYQKKREAKVTIQPICKYVTRHRRKELLDVSTYNDILKYFGGIICCLSLGFEAELGRAAKPVPRPVHLHGHSAEDTAKKEAGDPTEAARKGHSADRKAPLHLRVRG</sequence>
<accession>A0A9P0GUX7</accession>
<organism evidence="2 3">
    <name type="scientific">Phyllotreta striolata</name>
    <name type="common">Striped flea beetle</name>
    <name type="synonym">Crioceris striolata</name>
    <dbReference type="NCBI Taxonomy" id="444603"/>
    <lineage>
        <taxon>Eukaryota</taxon>
        <taxon>Metazoa</taxon>
        <taxon>Ecdysozoa</taxon>
        <taxon>Arthropoda</taxon>
        <taxon>Hexapoda</taxon>
        <taxon>Insecta</taxon>
        <taxon>Pterygota</taxon>
        <taxon>Neoptera</taxon>
        <taxon>Endopterygota</taxon>
        <taxon>Coleoptera</taxon>
        <taxon>Polyphaga</taxon>
        <taxon>Cucujiformia</taxon>
        <taxon>Chrysomeloidea</taxon>
        <taxon>Chrysomelidae</taxon>
        <taxon>Galerucinae</taxon>
        <taxon>Alticini</taxon>
        <taxon>Phyllotreta</taxon>
    </lineage>
</organism>
<feature type="region of interest" description="Disordered" evidence="1">
    <location>
        <begin position="244"/>
        <end position="284"/>
    </location>
</feature>
<evidence type="ECO:0000313" key="2">
    <source>
        <dbReference type="EMBL" id="CAH1169125.1"/>
    </source>
</evidence>
<reference evidence="2" key="1">
    <citation type="submission" date="2022-01" db="EMBL/GenBank/DDBJ databases">
        <authorList>
            <person name="King R."/>
        </authorList>
    </citation>
    <scope>NUCLEOTIDE SEQUENCE</scope>
</reference>
<evidence type="ECO:0000313" key="3">
    <source>
        <dbReference type="Proteomes" id="UP001153712"/>
    </source>
</evidence>
<dbReference type="AlphaFoldDB" id="A0A9P0GUX7"/>
<dbReference type="Proteomes" id="UP001153712">
    <property type="component" value="Chromosome 2"/>
</dbReference>
<proteinExistence type="predicted"/>
<dbReference type="EMBL" id="OU900095">
    <property type="protein sequence ID" value="CAH1169125.1"/>
    <property type="molecule type" value="Genomic_DNA"/>
</dbReference>
<keyword evidence="3" id="KW-1185">Reference proteome</keyword>
<protein>
    <submittedName>
        <fullName evidence="2">Uncharacterized protein</fullName>
    </submittedName>
</protein>
<evidence type="ECO:0000256" key="1">
    <source>
        <dbReference type="SAM" id="MobiDB-lite"/>
    </source>
</evidence>
<name>A0A9P0GUX7_PHYSR</name>